<feature type="compositionally biased region" description="Polar residues" evidence="1">
    <location>
        <begin position="2090"/>
        <end position="2102"/>
    </location>
</feature>
<keyword evidence="3" id="KW-1185">Reference proteome</keyword>
<dbReference type="OrthoDB" id="10417439at2759"/>
<evidence type="ECO:0000256" key="1">
    <source>
        <dbReference type="SAM" id="MobiDB-lite"/>
    </source>
</evidence>
<dbReference type="InParanoid" id="Q4UHH0"/>
<reference evidence="2 3" key="1">
    <citation type="journal article" date="2005" name="Science">
        <title>Genome of the host-cell transforming parasite Theileria annulata compared with T. parva.</title>
        <authorList>
            <person name="Pain A."/>
            <person name="Renauld H."/>
            <person name="Berriman M."/>
            <person name="Murphy L."/>
            <person name="Yeats C.A."/>
            <person name="Weir W."/>
            <person name="Kerhornou A."/>
            <person name="Aslett M."/>
            <person name="Bishop R."/>
            <person name="Bouchier C."/>
            <person name="Cochet M."/>
            <person name="Coulson R.M.R."/>
            <person name="Cronin A."/>
            <person name="de Villiers E.P."/>
            <person name="Fraser A."/>
            <person name="Fosker N."/>
            <person name="Gardner M."/>
            <person name="Goble A."/>
            <person name="Griffiths-Jones S."/>
            <person name="Harris D.E."/>
            <person name="Katzer F."/>
            <person name="Larke N."/>
            <person name="Lord A."/>
            <person name="Maser P."/>
            <person name="McKellar S."/>
            <person name="Mooney P."/>
            <person name="Morton F."/>
            <person name="Nene V."/>
            <person name="O'Neil S."/>
            <person name="Price C."/>
            <person name="Quail M.A."/>
            <person name="Rabbinowitsch E."/>
            <person name="Rawlings N.D."/>
            <person name="Rutter S."/>
            <person name="Saunders D."/>
            <person name="Seeger K."/>
            <person name="Shah T."/>
            <person name="Squares R."/>
            <person name="Squares S."/>
            <person name="Tivey A."/>
            <person name="Walker A.R."/>
            <person name="Woodward J."/>
            <person name="Dobbelaere D.A.E."/>
            <person name="Langsley G."/>
            <person name="Rajandream M.A."/>
            <person name="McKeever D."/>
            <person name="Shiels B."/>
            <person name="Tait A."/>
            <person name="Barrell B.G."/>
            <person name="Hall N."/>
        </authorList>
    </citation>
    <scope>NUCLEOTIDE SEQUENCE [LARGE SCALE GENOMIC DNA]</scope>
    <source>
        <strain evidence="3">Ankara</strain>
    </source>
</reference>
<name>Q4UHH0_THEAN</name>
<evidence type="ECO:0000313" key="3">
    <source>
        <dbReference type="Proteomes" id="UP000001950"/>
    </source>
</evidence>
<dbReference type="InterPro" id="IPR007480">
    <property type="entry name" value="DUF529"/>
</dbReference>
<feature type="region of interest" description="Disordered" evidence="1">
    <location>
        <begin position="1640"/>
        <end position="1691"/>
    </location>
</feature>
<dbReference type="KEGG" id="tan:TA03025"/>
<dbReference type="VEuPathDB" id="PiroplasmaDB:TA03025"/>
<feature type="compositionally biased region" description="Low complexity" evidence="1">
    <location>
        <begin position="12"/>
        <end position="76"/>
    </location>
</feature>
<dbReference type="STRING" id="5874.Q4UHH0"/>
<dbReference type="RefSeq" id="XP_954146.1">
    <property type="nucleotide sequence ID" value="XM_949053.1"/>
</dbReference>
<dbReference type="Pfam" id="PF04385">
    <property type="entry name" value="FAINT"/>
    <property type="match status" value="12"/>
</dbReference>
<protein>
    <submittedName>
        <fullName evidence="2">SfiI-subtelomeric related protein family member, putative</fullName>
    </submittedName>
</protein>
<gene>
    <name evidence="2" type="ORF">TA03025</name>
</gene>
<dbReference type="Proteomes" id="UP000001950">
    <property type="component" value="Chromosome 1"/>
</dbReference>
<feature type="compositionally biased region" description="Low complexity" evidence="1">
    <location>
        <begin position="2112"/>
        <end position="2123"/>
    </location>
</feature>
<dbReference type="eggNOG" id="ENOG502QU51">
    <property type="taxonomic scope" value="Eukaryota"/>
</dbReference>
<feature type="compositionally biased region" description="Low complexity" evidence="1">
    <location>
        <begin position="2076"/>
        <end position="2087"/>
    </location>
</feature>
<feature type="compositionally biased region" description="Basic and acidic residues" evidence="1">
    <location>
        <begin position="1640"/>
        <end position="1656"/>
    </location>
</feature>
<organism evidence="2 3">
    <name type="scientific">Theileria annulata</name>
    <dbReference type="NCBI Taxonomy" id="5874"/>
    <lineage>
        <taxon>Eukaryota</taxon>
        <taxon>Sar</taxon>
        <taxon>Alveolata</taxon>
        <taxon>Apicomplexa</taxon>
        <taxon>Aconoidasida</taxon>
        <taxon>Piroplasmida</taxon>
        <taxon>Theileriidae</taxon>
        <taxon>Theileria</taxon>
    </lineage>
</organism>
<sequence>MLKHLGELSVLTQSTGTGTSAGQVSQSPITESQPKSSSSATDQSSSGSGESQEGQSTTSTNPVTSGSGSGTEGTVVPKSVEPTKVTLDINSSQSTSQFDYTKSDKINTFRVKDGHVFSKVTKGSTDIWEFKDNDCGTKVIFIDENKKYVSILLQNGGFIFYILSDDGTWKDITSTRHDIDRLKFFGDSDNPLTKNDYDVTIADYSYRFTFKAGVNCKKIKYADDELWKPSDDPDFAEITAFDLGLVSNSFFVKNRSKFKKLDFNPTQAKGGQSTTPVSEVVTATSVQQTSLTIISEPAPEKASVTVLAPTGRPRPKKTPEVSTDNRTAITLNIAEKASNSAIDFKEDYQKNVMVFSSKEKYVFNKIIKTGGSECCDSKCCDSETVIWEANDQTKYFDKVYVDGLGTFSKTKNMSLHLCNGNFIHLNGSDSGPWSEYPGVIDLDVRISKSNIKVDYFQKDNYRIYVAKPGYTIRKVFKSKKCGSECCCSGLVIWEAQGEHALKVVLMGSKKEPKHLAVLMNNGELTLLSKSGKGQPWQDVTSTKNKITDLKMYAMADSKTVELHKGHYSITLFNEFYGYLFYDGIGCVKVTHKGKNIWDLREEGDFGCLKGVFLDLKSNKFNVMNDDDRCWVCEEVRKVNPVTLDISSKASTDDFDYTVDHNRKINIYTSKGNAMFYQVIKTSSTNCCGSRCCGSETVIWEASDPQNYASKVFADGVGACSSTKNVSIYLLNGEILHFNEGDNVWQKSDDKIILDVDKTSSTIGYDFVHHGETRTFTVKPGYLFKTVMLSSSLTWLVCGSSCCKSACLSDHIFWEAETEEECSTKVTVYGVKTTVTNINIFLKNNEVKHFHKADGKWVLETSIVLDIESNKDNDLFEYRSTRNFGHFNPKPNLTITKIVKKSLEIWTAKPKDHGLKAVLMGSGKDEKFMSILLQSGNFVLLRKCGKGECWEDITQEKSDFSDIKMYSLEEGTSKYHLLTGNDYDPIIFESRYGYEFKDSVKCVKITYNDNLLWSHTDDPEFGYLKGLYLDLPKDQFSVTNLKDQTKQLTKARIVLNIEKTQSSNRYFYLKDDDIHTYTPRSVYVFKKISDGTTLVWESKTDVLGRLVMSKIKDGVKYLAILLTNNMFKLFKLEDGKWTEITDTRHDVSKLKFFGENDTVLTSSDYKVSLVDLSYQCTFKSGGICKKIMYDDDDLWKHTDDPKFESIEKFHLNLISNNLFVKNYPEFKKLDYKPTTVTSAVSAPLTSVTKPAEPTGTPVAVDISKTKSTKQLDYFKDGDCEKYTPKDGFKFNKVTKGGTVIWETKDNVFSKLVRTKTKDDGKYLAILLTNNTFKLFKQESGKDKPWVDITSDRADVSRLRFFGESDTTLSQSEYEVTIVDYAYQFTFNSGVKCKKIKYADDDVWKHTDDPKFESIINLQLGLISNNFFVKNYPEFKKLEIKQTTETAAVITPVSVTKPAEPTKITLDIEKTETTSEFEYTDQNGVITYAAKDNHLFDKVSQGTKVVWESKTDVCGTLVRTKTSKSVKFLVVLLTNNMFTLFHLDGNEWKDITSDRHDITNLKFLGENDAEITSSDYTVTIVDLSYTFLFNTGVSCKKVKYGDDEVWNHTDDTKFADIKSFSLGLASNSFFVKNQSDEVKKIEEKAEAEAKAAEAKTEEPEPTSVTEAQEDEGEAETKPVTPPAPTPETTPAEPTVTAVALDIEKTQSTSEFDYSDQNGIVTYSVKSGHGFNKVTKGTIVIWESTDLYGTLVRTKVFSNNERFLAIIFYNNAFKLFRQSEEDKRWEDITEKRHDVTKLKFLSHSDREFTNVDFTVSFVDFFYTYKFNDGVKCKKIMLGEGELWTHAEDPEFSEIKSLSLDLPINKFYVTNLKDKTKELTMPNIIIDSLDIKTSQTTTGFDYSRISDFHKCTPKFGYVFSKVAYDNTVIWESKDNLYGTQVMFIEGVKYLAILMTNNVFKLFEHHNDKWHETTSKRHDVTKVKFFGDNDTPLSSSDYNVSFVDFFYRLKFNTGVKCRKIKLGDEELWKHTDDPKFSEIILFSLGLASNNFFVKSMAGHCKKLPEPAVPTSTTEAEESTDPAQPAQPAGQPAESAETSTSAQPAESNQPEEHDSSEHSTPPTSSASSS</sequence>
<dbReference type="EMBL" id="CR940347">
    <property type="protein sequence ID" value="CAI73469.1"/>
    <property type="molecule type" value="Genomic_DNA"/>
</dbReference>
<feature type="region of interest" description="Disordered" evidence="1">
    <location>
        <begin position="2059"/>
        <end position="2123"/>
    </location>
</feature>
<dbReference type="GeneID" id="3863872"/>
<feature type="region of interest" description="Disordered" evidence="1">
    <location>
        <begin position="1"/>
        <end position="81"/>
    </location>
</feature>
<evidence type="ECO:0000313" key="2">
    <source>
        <dbReference type="EMBL" id="CAI73469.1"/>
    </source>
</evidence>
<accession>Q4UHH0</accession>
<proteinExistence type="predicted"/>